<organism evidence="1 2">
    <name type="scientific">Ecytonucleospora hepatopenaei</name>
    <dbReference type="NCBI Taxonomy" id="646526"/>
    <lineage>
        <taxon>Eukaryota</taxon>
        <taxon>Fungi</taxon>
        <taxon>Fungi incertae sedis</taxon>
        <taxon>Microsporidia</taxon>
        <taxon>Enterocytozoonidae</taxon>
        <taxon>Ecytonucleospora</taxon>
    </lineage>
</organism>
<keyword evidence="2" id="KW-1185">Reference proteome</keyword>
<name>A0A1W0E4N7_9MICR</name>
<dbReference type="InterPro" id="IPR012340">
    <property type="entry name" value="NA-bd_OB-fold"/>
</dbReference>
<gene>
    <name evidence="1" type="ORF">EHP00_858</name>
</gene>
<accession>A0A1W0E4N7</accession>
<dbReference type="VEuPathDB" id="MicrosporidiaDB:EHP00_858"/>
<reference evidence="1 2" key="1">
    <citation type="journal article" date="2017" name="Environ. Microbiol.">
        <title>Decay of the glycolytic pathway and adaptation to intranuclear parasitism within Enterocytozoonidae microsporidia.</title>
        <authorList>
            <person name="Wiredu Boakye D."/>
            <person name="Jaroenlak P."/>
            <person name="Prachumwat A."/>
            <person name="Williams T.A."/>
            <person name="Bateman K.S."/>
            <person name="Itsathitphaisarn O."/>
            <person name="Sritunyalucksana K."/>
            <person name="Paszkiewicz K.H."/>
            <person name="Moore K.A."/>
            <person name="Stentiford G.D."/>
            <person name="Williams B.A."/>
        </authorList>
    </citation>
    <scope>NUCLEOTIDE SEQUENCE [LARGE SCALE GENOMIC DNA]</scope>
    <source>
        <strain evidence="1 2">TH1</strain>
    </source>
</reference>
<proteinExistence type="predicted"/>
<evidence type="ECO:0000313" key="2">
    <source>
        <dbReference type="Proteomes" id="UP000192758"/>
    </source>
</evidence>
<dbReference type="EMBL" id="MNPJ01000021">
    <property type="protein sequence ID" value="OQS54215.1"/>
    <property type="molecule type" value="Genomic_DNA"/>
</dbReference>
<dbReference type="Proteomes" id="UP000192758">
    <property type="component" value="Unassembled WGS sequence"/>
</dbReference>
<sequence length="111" mass="12690">MQLCAKTKIFKIDKTPFAITPMAFTQNEVIKLNFNYHSGLLKLNEGDNVEIKIHFHEKPSNTSNLYLMNGIVYEIGEKQLKCSFGGLLLDYEGEFDDIHVGDKTHITIQKI</sequence>
<comment type="caution">
    <text evidence="1">The sequence shown here is derived from an EMBL/GenBank/DDBJ whole genome shotgun (WGS) entry which is preliminary data.</text>
</comment>
<dbReference type="Gene3D" id="2.40.50.140">
    <property type="entry name" value="Nucleic acid-binding proteins"/>
    <property type="match status" value="1"/>
</dbReference>
<protein>
    <submittedName>
        <fullName evidence="1">Uncharacterized protein</fullName>
    </submittedName>
</protein>
<evidence type="ECO:0000313" key="1">
    <source>
        <dbReference type="EMBL" id="OQS54215.1"/>
    </source>
</evidence>
<dbReference type="AlphaFoldDB" id="A0A1W0E4N7"/>
<dbReference type="OrthoDB" id="2193823at2759"/>